<reference evidence="5 6" key="1">
    <citation type="submission" date="2019-01" db="EMBL/GenBank/DDBJ databases">
        <title>Bacillus sp. M5HDSG1-1, whole genome shotgun sequence.</title>
        <authorList>
            <person name="Tuo L."/>
        </authorList>
    </citation>
    <scope>NUCLEOTIDE SEQUENCE [LARGE SCALE GENOMIC DNA]</scope>
    <source>
        <strain evidence="5 6">M5HDSG1-1</strain>
    </source>
</reference>
<dbReference type="EMBL" id="RZTZ01000004">
    <property type="protein sequence ID" value="RVT62581.1"/>
    <property type="molecule type" value="Genomic_DNA"/>
</dbReference>
<dbReference type="PANTHER" id="PTHR43489:SF7">
    <property type="entry name" value="3-DEHYDRO-D-GULOSIDE 4-EPIMERASE-RELATED"/>
    <property type="match status" value="1"/>
</dbReference>
<dbReference type="SUPFAM" id="SSF51658">
    <property type="entry name" value="Xylose isomerase-like"/>
    <property type="match status" value="1"/>
</dbReference>
<dbReference type="Gene3D" id="3.20.20.150">
    <property type="entry name" value="Divalent-metal-dependent TIM barrel enzymes"/>
    <property type="match status" value="1"/>
</dbReference>
<dbReference type="InterPro" id="IPR036237">
    <property type="entry name" value="Xyl_isomerase-like_sf"/>
</dbReference>
<dbReference type="InterPro" id="IPR026040">
    <property type="entry name" value="HyI-like"/>
</dbReference>
<dbReference type="RefSeq" id="WP_127738532.1">
    <property type="nucleotide sequence ID" value="NZ_RZTZ01000004.1"/>
</dbReference>
<feature type="active site" description="Proton donor/acceptor" evidence="3">
    <location>
        <position position="143"/>
    </location>
</feature>
<gene>
    <name evidence="5" type="ORF">EM808_12420</name>
</gene>
<dbReference type="PANTHER" id="PTHR43489">
    <property type="entry name" value="ISOMERASE"/>
    <property type="match status" value="1"/>
</dbReference>
<evidence type="ECO:0000256" key="1">
    <source>
        <dbReference type="ARBA" id="ARBA00023235"/>
    </source>
</evidence>
<evidence type="ECO:0000256" key="2">
    <source>
        <dbReference type="PIRNR" id="PIRNR006241"/>
    </source>
</evidence>
<evidence type="ECO:0000259" key="4">
    <source>
        <dbReference type="Pfam" id="PF01261"/>
    </source>
</evidence>
<dbReference type="PIRSF" id="PIRSF006241">
    <property type="entry name" value="HyI"/>
    <property type="match status" value="1"/>
</dbReference>
<dbReference type="InterPro" id="IPR050417">
    <property type="entry name" value="Sugar_Epim/Isomerase"/>
</dbReference>
<evidence type="ECO:0000256" key="3">
    <source>
        <dbReference type="PIRSR" id="PIRSR006241-50"/>
    </source>
</evidence>
<name>A0A437KAU1_9BACI</name>
<sequence>MFKYSTTQWIYGNESLEDSLKRLKKYGYQGVELAGEPYTIDIEETKELLKKYELECSSICGIFTPERDLSSSNDEIRKQAVEYVKRSVDLAKTLNASTLIVVPTCVGKLSPETTLEEEWNNAIQSVKEAGLYAKEQGITITIEALNRYETYLVNNLTLALRFVEEVNVEGVGIMADLFHMSIEERDMTGSIKKISRYLAHVHIADNTREAAGLGQTNFAPVISLLKELGYKGYITMEFLPAVSNPYVASGLQGEANVFDDFTKQSIKHMKEIVEALS</sequence>
<evidence type="ECO:0000313" key="6">
    <source>
        <dbReference type="Proteomes" id="UP000288024"/>
    </source>
</evidence>
<dbReference type="AlphaFoldDB" id="A0A437KAU1"/>
<proteinExistence type="inferred from homology"/>
<dbReference type="GO" id="GO:0016853">
    <property type="term" value="F:isomerase activity"/>
    <property type="evidence" value="ECO:0007669"/>
    <property type="project" value="UniProtKB-KW"/>
</dbReference>
<accession>A0A437KAU1</accession>
<feature type="active site" description="Proton donor/acceptor" evidence="3">
    <location>
        <position position="237"/>
    </location>
</feature>
<keyword evidence="6" id="KW-1185">Reference proteome</keyword>
<protein>
    <submittedName>
        <fullName evidence="5">Sugar phosphate isomerase/epimerase</fullName>
    </submittedName>
</protein>
<organism evidence="5 6">
    <name type="scientific">Niallia taxi</name>
    <dbReference type="NCBI Taxonomy" id="2499688"/>
    <lineage>
        <taxon>Bacteria</taxon>
        <taxon>Bacillati</taxon>
        <taxon>Bacillota</taxon>
        <taxon>Bacilli</taxon>
        <taxon>Bacillales</taxon>
        <taxon>Bacillaceae</taxon>
        <taxon>Niallia</taxon>
    </lineage>
</organism>
<dbReference type="Proteomes" id="UP000288024">
    <property type="component" value="Unassembled WGS sequence"/>
</dbReference>
<feature type="domain" description="Xylose isomerase-like TIM barrel" evidence="4">
    <location>
        <begin position="21"/>
        <end position="238"/>
    </location>
</feature>
<comment type="caution">
    <text evidence="5">The sequence shown here is derived from an EMBL/GenBank/DDBJ whole genome shotgun (WGS) entry which is preliminary data.</text>
</comment>
<keyword evidence="1 2" id="KW-0413">Isomerase</keyword>
<dbReference type="InterPro" id="IPR013022">
    <property type="entry name" value="Xyl_isomerase-like_TIM-brl"/>
</dbReference>
<comment type="similarity">
    <text evidence="2">Belongs to the hyi family.</text>
</comment>
<dbReference type="Pfam" id="PF01261">
    <property type="entry name" value="AP_endonuc_2"/>
    <property type="match status" value="1"/>
</dbReference>
<evidence type="ECO:0000313" key="5">
    <source>
        <dbReference type="EMBL" id="RVT62581.1"/>
    </source>
</evidence>